<keyword evidence="2" id="KW-1185">Reference proteome</keyword>
<gene>
    <name evidence="1" type="ORF">J7S20_06900</name>
</gene>
<evidence type="ECO:0000313" key="2">
    <source>
        <dbReference type="Proteomes" id="UP000676996"/>
    </source>
</evidence>
<comment type="caution">
    <text evidence="1">The sequence shown here is derived from an EMBL/GenBank/DDBJ whole genome shotgun (WGS) entry which is preliminary data.</text>
</comment>
<dbReference type="RefSeq" id="WP_284053520.1">
    <property type="nucleotide sequence ID" value="NZ_JAGRQC010000002.1"/>
</dbReference>
<accession>A0A8T4IJ84</accession>
<dbReference type="EMBL" id="JAGRQC010000002">
    <property type="protein sequence ID" value="MBR0552226.1"/>
    <property type="molecule type" value="Genomic_DNA"/>
</dbReference>
<proteinExistence type="predicted"/>
<dbReference type="Proteomes" id="UP000676996">
    <property type="component" value="Unassembled WGS sequence"/>
</dbReference>
<name>A0A8T4IJ84_9SPHN</name>
<evidence type="ECO:0000313" key="1">
    <source>
        <dbReference type="EMBL" id="MBR0552226.1"/>
    </source>
</evidence>
<dbReference type="AlphaFoldDB" id="A0A8T4IJ84"/>
<sequence>MVSGSNAGIMSEYLIKYAAILASDRERPSELLETLYMTERFRAGDDLKSARQLYDYSIWKDVSADEIERRIAALDEYMVEFARERAAMWGLGQA</sequence>
<reference evidence="1" key="1">
    <citation type="submission" date="2021-04" db="EMBL/GenBank/DDBJ databases">
        <title>Ouciella asimina sp. nov., isolated from the surface seawater in the hydrothermal field of Okinawa Trough.</title>
        <authorList>
            <person name="Shuang W."/>
        </authorList>
    </citation>
    <scope>NUCLEOTIDE SEQUENCE</scope>
    <source>
        <strain evidence="1">LXI357</strain>
    </source>
</reference>
<organism evidence="1 2">
    <name type="scientific">Stakelama marina</name>
    <dbReference type="NCBI Taxonomy" id="2826939"/>
    <lineage>
        <taxon>Bacteria</taxon>
        <taxon>Pseudomonadati</taxon>
        <taxon>Pseudomonadota</taxon>
        <taxon>Alphaproteobacteria</taxon>
        <taxon>Sphingomonadales</taxon>
        <taxon>Sphingomonadaceae</taxon>
        <taxon>Stakelama</taxon>
    </lineage>
</organism>
<protein>
    <submittedName>
        <fullName evidence="1">Uncharacterized protein</fullName>
    </submittedName>
</protein>